<evidence type="ECO:0000313" key="1">
    <source>
        <dbReference type="EMBL" id="CAB4623880.1"/>
    </source>
</evidence>
<dbReference type="InterPro" id="IPR036249">
    <property type="entry name" value="Thioredoxin-like_sf"/>
</dbReference>
<sequence length="176" mass="19193">MCASLKLAALRSLIVTTDVQADVKLTPLSGESRSISEWTTSFHLAIVVLDPFTLESSWIVDTAARLLRKYAEADVRIAFLVTASIDETRTFMGPLATEFLVFADPERTATLAMGLETLPAFVHINQHHQVEAKAEGWVPTEWKAVAENLSNRMDWTTPIIPGVGDPSPFQGTPAAG</sequence>
<reference evidence="1" key="1">
    <citation type="submission" date="2020-05" db="EMBL/GenBank/DDBJ databases">
        <authorList>
            <person name="Chiriac C."/>
            <person name="Salcher M."/>
            <person name="Ghai R."/>
            <person name="Kavagutti S V."/>
        </authorList>
    </citation>
    <scope>NUCLEOTIDE SEQUENCE</scope>
</reference>
<accession>A0A6J6IHB9</accession>
<name>A0A6J6IHB9_9ZZZZ</name>
<dbReference type="SUPFAM" id="SSF52833">
    <property type="entry name" value="Thioredoxin-like"/>
    <property type="match status" value="1"/>
</dbReference>
<proteinExistence type="predicted"/>
<dbReference type="EMBL" id="CAEZUP010000127">
    <property type="protein sequence ID" value="CAB4623880.1"/>
    <property type="molecule type" value="Genomic_DNA"/>
</dbReference>
<organism evidence="1">
    <name type="scientific">freshwater metagenome</name>
    <dbReference type="NCBI Taxonomy" id="449393"/>
    <lineage>
        <taxon>unclassified sequences</taxon>
        <taxon>metagenomes</taxon>
        <taxon>ecological metagenomes</taxon>
    </lineage>
</organism>
<protein>
    <submittedName>
        <fullName evidence="1">Unannotated protein</fullName>
    </submittedName>
</protein>
<dbReference type="AlphaFoldDB" id="A0A6J6IHB9"/>
<gene>
    <name evidence="1" type="ORF">UFOPK1835_02008</name>
</gene>